<dbReference type="eggNOG" id="COG2972">
    <property type="taxonomic scope" value="Bacteria"/>
</dbReference>
<accession>B7K2H7</accession>
<dbReference type="STRING" id="41431.PCC8801_2357"/>
<gene>
    <name evidence="3" type="ordered locus">PCC8801_2357</name>
</gene>
<dbReference type="HOGENOM" id="CLU_173284_0_0_3"/>
<proteinExistence type="predicted"/>
<keyword evidence="1" id="KW-0812">Transmembrane</keyword>
<dbReference type="RefSeq" id="WP_012595638.1">
    <property type="nucleotide sequence ID" value="NC_011726.1"/>
</dbReference>
<name>B7K2H7_RIPO1</name>
<protein>
    <recommendedName>
        <fullName evidence="2">2TM domain-containing protein</fullName>
    </recommendedName>
</protein>
<reference evidence="4" key="1">
    <citation type="journal article" date="2011" name="MBio">
        <title>Novel metabolic attributes of the genus Cyanothece, comprising a group of unicellular nitrogen-fixing Cyanobacteria.</title>
        <authorList>
            <person name="Bandyopadhyay A."/>
            <person name="Elvitigala T."/>
            <person name="Welsh E."/>
            <person name="Stockel J."/>
            <person name="Liberton M."/>
            <person name="Min H."/>
            <person name="Sherman L.A."/>
            <person name="Pakrasi H.B."/>
        </authorList>
    </citation>
    <scope>NUCLEOTIDE SEQUENCE [LARGE SCALE GENOMIC DNA]</scope>
    <source>
        <strain evidence="4">PCC 8801</strain>
    </source>
</reference>
<evidence type="ECO:0000256" key="1">
    <source>
        <dbReference type="SAM" id="Phobius"/>
    </source>
</evidence>
<evidence type="ECO:0000313" key="3">
    <source>
        <dbReference type="EMBL" id="ACK66370.1"/>
    </source>
</evidence>
<feature type="transmembrane region" description="Helical" evidence="1">
    <location>
        <begin position="46"/>
        <end position="72"/>
    </location>
</feature>
<dbReference type="EMBL" id="CP001287">
    <property type="protein sequence ID" value="ACK66370.1"/>
    <property type="molecule type" value="Genomic_DNA"/>
</dbReference>
<feature type="transmembrane region" description="Helical" evidence="1">
    <location>
        <begin position="20"/>
        <end position="40"/>
    </location>
</feature>
<sequence length="91" mass="10654">MESDERYRRARGRVHVLKGFYIHLAIYIAVMMLLLIIDFMTGGGWWFYWPLLGWGIGLFAHGFVVFGITGFLGTKWEEKKTQDLMDSYSNQ</sequence>
<keyword evidence="4" id="KW-1185">Reference proteome</keyword>
<dbReference type="AlphaFoldDB" id="B7K2H7"/>
<evidence type="ECO:0000313" key="4">
    <source>
        <dbReference type="Proteomes" id="UP000008204"/>
    </source>
</evidence>
<dbReference type="Proteomes" id="UP000008204">
    <property type="component" value="Chromosome"/>
</dbReference>
<dbReference type="OrthoDB" id="560236at2"/>
<dbReference type="KEGG" id="cyp:PCC8801_2357"/>
<keyword evidence="1" id="KW-0472">Membrane</keyword>
<keyword evidence="1" id="KW-1133">Transmembrane helix</keyword>
<feature type="domain" description="2TM" evidence="2">
    <location>
        <begin position="8"/>
        <end position="86"/>
    </location>
</feature>
<evidence type="ECO:0000259" key="2">
    <source>
        <dbReference type="Pfam" id="PF13239"/>
    </source>
</evidence>
<organism evidence="3 4">
    <name type="scientific">Rippkaea orientalis (strain PCC 8801 / RF-1)</name>
    <name type="common">Cyanothece sp. (strain PCC 8801)</name>
    <dbReference type="NCBI Taxonomy" id="41431"/>
    <lineage>
        <taxon>Bacteria</taxon>
        <taxon>Bacillati</taxon>
        <taxon>Cyanobacteriota</taxon>
        <taxon>Cyanophyceae</taxon>
        <taxon>Oscillatoriophycideae</taxon>
        <taxon>Chroococcales</taxon>
        <taxon>Aphanothecaceae</taxon>
        <taxon>Rippkaea</taxon>
        <taxon>Rippkaea orientalis</taxon>
    </lineage>
</organism>
<dbReference type="InterPro" id="IPR025698">
    <property type="entry name" value="2TM_dom"/>
</dbReference>
<dbReference type="Pfam" id="PF13239">
    <property type="entry name" value="2TM"/>
    <property type="match status" value="1"/>
</dbReference>